<accession>A0ABW7H6W0</accession>
<dbReference type="Proteomes" id="UP001606134">
    <property type="component" value="Unassembled WGS sequence"/>
</dbReference>
<evidence type="ECO:0000313" key="1">
    <source>
        <dbReference type="EMBL" id="MFG6485638.1"/>
    </source>
</evidence>
<organism evidence="1 2">
    <name type="scientific">Pelomonas candidula</name>
    <dbReference type="NCBI Taxonomy" id="3299025"/>
    <lineage>
        <taxon>Bacteria</taxon>
        <taxon>Pseudomonadati</taxon>
        <taxon>Pseudomonadota</taxon>
        <taxon>Betaproteobacteria</taxon>
        <taxon>Burkholderiales</taxon>
        <taxon>Sphaerotilaceae</taxon>
        <taxon>Roseateles</taxon>
    </lineage>
</organism>
<comment type="caution">
    <text evidence="1">The sequence shown here is derived from an EMBL/GenBank/DDBJ whole genome shotgun (WGS) entry which is preliminary data.</text>
</comment>
<keyword evidence="2" id="KW-1185">Reference proteome</keyword>
<name>A0ABW7H6W0_9BURK</name>
<dbReference type="RefSeq" id="WP_394406393.1">
    <property type="nucleotide sequence ID" value="NZ_JBIGIC010000001.1"/>
</dbReference>
<gene>
    <name evidence="1" type="ORF">ACG04R_03080</name>
</gene>
<dbReference type="EMBL" id="JBIGIC010000001">
    <property type="protein sequence ID" value="MFG6485638.1"/>
    <property type="molecule type" value="Genomic_DNA"/>
</dbReference>
<reference evidence="1 2" key="1">
    <citation type="submission" date="2024-08" db="EMBL/GenBank/DDBJ databases">
        <authorList>
            <person name="Lu H."/>
        </authorList>
    </citation>
    <scope>NUCLEOTIDE SEQUENCE [LARGE SCALE GENOMIC DNA]</scope>
    <source>
        <strain evidence="1 2">BYS78W</strain>
    </source>
</reference>
<evidence type="ECO:0000313" key="2">
    <source>
        <dbReference type="Proteomes" id="UP001606134"/>
    </source>
</evidence>
<proteinExistence type="predicted"/>
<sequence length="141" mass="16010">MQLPFLLTCSEPAVGLYELADGRFQLIKQGPIAPLMTGYRHLLVESSLAEFLQCLPIERVRYEPAVLVNRGTGEEHRTHSRIVVSQFFRPDDLRDIPLEGMRILTMNDEYFFVTAELKNALEASPFQYLQFSEGLSNFAAG</sequence>
<protein>
    <submittedName>
        <fullName evidence="1">Uncharacterized protein</fullName>
    </submittedName>
</protein>